<dbReference type="Pfam" id="PF13426">
    <property type="entry name" value="PAS_9"/>
    <property type="match status" value="1"/>
</dbReference>
<dbReference type="SUPFAM" id="SSF55874">
    <property type="entry name" value="ATPase domain of HSP90 chaperone/DNA topoisomerase II/histidine kinase"/>
    <property type="match status" value="1"/>
</dbReference>
<feature type="domain" description="PAS" evidence="8">
    <location>
        <begin position="141"/>
        <end position="186"/>
    </location>
</feature>
<dbReference type="RefSeq" id="WP_069966257.1">
    <property type="nucleotide sequence ID" value="NZ_CM124774.1"/>
</dbReference>
<dbReference type="STRING" id="1781255.BH720_05960"/>
<dbReference type="InterPro" id="IPR035965">
    <property type="entry name" value="PAS-like_dom_sf"/>
</dbReference>
<dbReference type="AlphaFoldDB" id="A0A1E5QN41"/>
<dbReference type="PROSITE" id="PS50109">
    <property type="entry name" value="HIS_KIN"/>
    <property type="match status" value="1"/>
</dbReference>
<dbReference type="InterPro" id="IPR004358">
    <property type="entry name" value="Sig_transdc_His_kin-like_C"/>
</dbReference>
<keyword evidence="3" id="KW-0597">Phosphoprotein</keyword>
<dbReference type="PROSITE" id="PS50113">
    <property type="entry name" value="PAC"/>
    <property type="match status" value="1"/>
</dbReference>
<keyword evidence="6" id="KW-0902">Two-component regulatory system</keyword>
<dbReference type="InterPro" id="IPR005467">
    <property type="entry name" value="His_kinase_dom"/>
</dbReference>
<evidence type="ECO:0000256" key="6">
    <source>
        <dbReference type="ARBA" id="ARBA00023012"/>
    </source>
</evidence>
<dbReference type="NCBIfam" id="TIGR00229">
    <property type="entry name" value="sensory_box"/>
    <property type="match status" value="1"/>
</dbReference>
<evidence type="ECO:0000256" key="1">
    <source>
        <dbReference type="ARBA" id="ARBA00000085"/>
    </source>
</evidence>
<evidence type="ECO:0000259" key="9">
    <source>
        <dbReference type="PROSITE" id="PS50113"/>
    </source>
</evidence>
<dbReference type="Pfam" id="PF00512">
    <property type="entry name" value="HisKA"/>
    <property type="match status" value="1"/>
</dbReference>
<dbReference type="Gene3D" id="1.10.287.130">
    <property type="match status" value="1"/>
</dbReference>
<evidence type="ECO:0000256" key="3">
    <source>
        <dbReference type="ARBA" id="ARBA00022553"/>
    </source>
</evidence>
<gene>
    <name evidence="10" type="ORF">BH720_05960</name>
</gene>
<evidence type="ECO:0000259" key="8">
    <source>
        <dbReference type="PROSITE" id="PS50112"/>
    </source>
</evidence>
<comment type="caution">
    <text evidence="10">The sequence shown here is derived from an EMBL/GenBank/DDBJ whole genome shotgun (WGS) entry which is preliminary data.</text>
</comment>
<dbReference type="CDD" id="cd00075">
    <property type="entry name" value="HATPase"/>
    <property type="match status" value="1"/>
</dbReference>
<dbReference type="SMART" id="SM00388">
    <property type="entry name" value="HisKA"/>
    <property type="match status" value="1"/>
</dbReference>
<dbReference type="EMBL" id="MJGC01000041">
    <property type="protein sequence ID" value="OEJ76099.1"/>
    <property type="molecule type" value="Genomic_DNA"/>
</dbReference>
<dbReference type="Pfam" id="PF02518">
    <property type="entry name" value="HATPase_c"/>
    <property type="match status" value="1"/>
</dbReference>
<protein>
    <recommendedName>
        <fullName evidence="2">histidine kinase</fullName>
        <ecNumber evidence="2">2.7.13.3</ecNumber>
    </recommendedName>
</protein>
<dbReference type="InterPro" id="IPR000700">
    <property type="entry name" value="PAS-assoc_C"/>
</dbReference>
<comment type="catalytic activity">
    <reaction evidence="1">
        <text>ATP + protein L-histidine = ADP + protein N-phospho-L-histidine.</text>
        <dbReference type="EC" id="2.7.13.3"/>
    </reaction>
</comment>
<dbReference type="InterPro" id="IPR000014">
    <property type="entry name" value="PAS"/>
</dbReference>
<evidence type="ECO:0000313" key="10">
    <source>
        <dbReference type="EMBL" id="OEJ76099.1"/>
    </source>
</evidence>
<evidence type="ECO:0000256" key="5">
    <source>
        <dbReference type="ARBA" id="ARBA00022777"/>
    </source>
</evidence>
<dbReference type="OrthoDB" id="9809987at2"/>
<dbReference type="InterPro" id="IPR003661">
    <property type="entry name" value="HisK_dim/P_dom"/>
</dbReference>
<sequence length="506" mass="57109">MNPIISKLLAPRHMEYLTLSADLKIVELSPTIAQFADSPQHVLPGQDVRLGFPEITGSEEILHQVYRGQVSSFKIEGIERSSQPNPPLYISLYILEYKEDYPADKRLLLLVENVTEVMTLRQSLVQRASEAELLLSALTASQDYNNKILFGMGDPLFVTTASGKIKTVNLAAQNLFGYTEGELIGQPISTLITDLEYLAEIATNLPLESWRSLPKLERICQTKLGNEVVIELSCAPIQTEVRNLYDLVYIGRDITERKKAEIEIKRALQKERELNELKSRFIKMVSHEFRTPITTIISTADLLRLYGNNYSETEKLEYFKLIQEAANAINHLIEDVLVLERTDIDNLQFNPRPFELGTFCHDLLRELQVSDRGKHSFQFNALGEPLQVVMDRDLLRCILSNLLSNAIKYSPINSEIQLTLLNQEPNVVFEICDRGIGIAPQNQPYLFDSFYRGQNVGQVSGTGLGLTIVEQAVKVHRGRIILSSELGKGTTFRVTLPMYPLNDIGG</sequence>
<organism evidence="10">
    <name type="scientific">Desertifilum tharense IPPAS B-1220</name>
    <dbReference type="NCBI Taxonomy" id="1781255"/>
    <lineage>
        <taxon>Bacteria</taxon>
        <taxon>Bacillati</taxon>
        <taxon>Cyanobacteriota</taxon>
        <taxon>Cyanophyceae</taxon>
        <taxon>Desertifilales</taxon>
        <taxon>Desertifilaceae</taxon>
        <taxon>Desertifilum</taxon>
    </lineage>
</organism>
<dbReference type="CDD" id="cd00130">
    <property type="entry name" value="PAS"/>
    <property type="match status" value="1"/>
</dbReference>
<dbReference type="SMART" id="SM00091">
    <property type="entry name" value="PAS"/>
    <property type="match status" value="2"/>
</dbReference>
<reference evidence="10" key="1">
    <citation type="submission" date="2016-09" db="EMBL/GenBank/DDBJ databases">
        <title>Draft genome of thermotolerant cyanobacterium Desertifilum sp. strain IPPAS B-1220.</title>
        <authorList>
            <person name="Sinetova M.A."/>
            <person name="Bolakhan K."/>
            <person name="Zayadan B.K."/>
            <person name="Mironov K.S."/>
            <person name="Ustinova V."/>
            <person name="Kupriyanova E.V."/>
            <person name="Sidorov R.A."/>
            <person name="Skrypnik A.N."/>
            <person name="Gogoleva N.E."/>
            <person name="Gogolev Y.V."/>
            <person name="Los D.A."/>
        </authorList>
    </citation>
    <scope>NUCLEOTIDE SEQUENCE [LARGE SCALE GENOMIC DNA]</scope>
    <source>
        <strain evidence="10">IPPAS B-1220</strain>
    </source>
</reference>
<feature type="domain" description="Histidine kinase" evidence="7">
    <location>
        <begin position="284"/>
        <end position="500"/>
    </location>
</feature>
<dbReference type="FunFam" id="3.30.565.10:FF:000006">
    <property type="entry name" value="Sensor histidine kinase WalK"/>
    <property type="match status" value="1"/>
</dbReference>
<dbReference type="Gene3D" id="3.30.565.10">
    <property type="entry name" value="Histidine kinase-like ATPase, C-terminal domain"/>
    <property type="match status" value="1"/>
</dbReference>
<proteinExistence type="predicted"/>
<dbReference type="SUPFAM" id="SSF47384">
    <property type="entry name" value="Homodimeric domain of signal transducing histidine kinase"/>
    <property type="match status" value="1"/>
</dbReference>
<accession>A0A1E5QN41</accession>
<feature type="domain" description="PAC" evidence="9">
    <location>
        <begin position="214"/>
        <end position="266"/>
    </location>
</feature>
<dbReference type="PROSITE" id="PS50112">
    <property type="entry name" value="PAS"/>
    <property type="match status" value="1"/>
</dbReference>
<dbReference type="InterPro" id="IPR036097">
    <property type="entry name" value="HisK_dim/P_sf"/>
</dbReference>
<evidence type="ECO:0000256" key="2">
    <source>
        <dbReference type="ARBA" id="ARBA00012438"/>
    </source>
</evidence>
<dbReference type="SMART" id="SM00387">
    <property type="entry name" value="HATPase_c"/>
    <property type="match status" value="1"/>
</dbReference>
<dbReference type="Gene3D" id="3.30.450.20">
    <property type="entry name" value="PAS domain"/>
    <property type="match status" value="1"/>
</dbReference>
<dbReference type="PANTHER" id="PTHR43711:SF26">
    <property type="entry name" value="SENSOR HISTIDINE KINASE RCSC"/>
    <property type="match status" value="1"/>
</dbReference>
<dbReference type="InterPro" id="IPR050736">
    <property type="entry name" value="Sensor_HK_Regulatory"/>
</dbReference>
<dbReference type="GO" id="GO:0000155">
    <property type="term" value="F:phosphorelay sensor kinase activity"/>
    <property type="evidence" value="ECO:0007669"/>
    <property type="project" value="InterPro"/>
</dbReference>
<name>A0A1E5QN41_9CYAN</name>
<dbReference type="InterPro" id="IPR036890">
    <property type="entry name" value="HATPase_C_sf"/>
</dbReference>
<evidence type="ECO:0000256" key="4">
    <source>
        <dbReference type="ARBA" id="ARBA00022679"/>
    </source>
</evidence>
<evidence type="ECO:0000259" key="7">
    <source>
        <dbReference type="PROSITE" id="PS50109"/>
    </source>
</evidence>
<dbReference type="InterPro" id="IPR003594">
    <property type="entry name" value="HATPase_dom"/>
</dbReference>
<dbReference type="PRINTS" id="PR00344">
    <property type="entry name" value="BCTRLSENSOR"/>
</dbReference>
<keyword evidence="5" id="KW-0418">Kinase</keyword>
<dbReference type="EC" id="2.7.13.3" evidence="2"/>
<dbReference type="SUPFAM" id="SSF55785">
    <property type="entry name" value="PYP-like sensor domain (PAS domain)"/>
    <property type="match status" value="1"/>
</dbReference>
<dbReference type="PANTHER" id="PTHR43711">
    <property type="entry name" value="TWO-COMPONENT HISTIDINE KINASE"/>
    <property type="match status" value="1"/>
</dbReference>
<keyword evidence="4" id="KW-0808">Transferase</keyword>
<dbReference type="CDD" id="cd00082">
    <property type="entry name" value="HisKA"/>
    <property type="match status" value="1"/>
</dbReference>